<keyword evidence="5 8" id="KW-0472">Membrane</keyword>
<feature type="transmembrane region" description="Helical" evidence="8">
    <location>
        <begin position="409"/>
        <end position="429"/>
    </location>
</feature>
<dbReference type="PROSITE" id="PS50850">
    <property type="entry name" value="MFS"/>
    <property type="match status" value="1"/>
</dbReference>
<feature type="transmembrane region" description="Helical" evidence="8">
    <location>
        <begin position="450"/>
        <end position="468"/>
    </location>
</feature>
<dbReference type="Pfam" id="PF07690">
    <property type="entry name" value="MFS_1"/>
    <property type="match status" value="1"/>
</dbReference>
<feature type="transmembrane region" description="Helical" evidence="8">
    <location>
        <begin position="154"/>
        <end position="172"/>
    </location>
</feature>
<dbReference type="EMBL" id="JARPMG010000002">
    <property type="protein sequence ID" value="KAJ8103078.1"/>
    <property type="molecule type" value="Genomic_DNA"/>
</dbReference>
<dbReference type="GO" id="GO:0005886">
    <property type="term" value="C:plasma membrane"/>
    <property type="evidence" value="ECO:0007669"/>
    <property type="project" value="TreeGrafter"/>
</dbReference>
<evidence type="ECO:0000256" key="8">
    <source>
        <dbReference type="SAM" id="Phobius"/>
    </source>
</evidence>
<evidence type="ECO:0000256" key="7">
    <source>
        <dbReference type="SAM" id="MobiDB-lite"/>
    </source>
</evidence>
<evidence type="ECO:0000256" key="5">
    <source>
        <dbReference type="ARBA" id="ARBA00023136"/>
    </source>
</evidence>
<dbReference type="GO" id="GO:0022857">
    <property type="term" value="F:transmembrane transporter activity"/>
    <property type="evidence" value="ECO:0007669"/>
    <property type="project" value="InterPro"/>
</dbReference>
<keyword evidence="4 8" id="KW-1133">Transmembrane helix</keyword>
<comment type="subcellular location">
    <subcellularLocation>
        <location evidence="1">Membrane</location>
        <topology evidence="1">Multi-pass membrane protein</topology>
    </subcellularLocation>
</comment>
<feature type="transmembrane region" description="Helical" evidence="8">
    <location>
        <begin position="474"/>
        <end position="497"/>
    </location>
</feature>
<dbReference type="RefSeq" id="XP_056046528.1">
    <property type="nucleotide sequence ID" value="XM_056186795.1"/>
</dbReference>
<sequence length="556" mass="59785">MSSPPPASSNVVDQTSIQPELIQNQTTDIEAVAPVQTGASDVPYTVFSPSRKRAICAAATCSALFSPLATNIYFPSITDIASDLHVSVEMINITVTTYMILQGIAPMFWGSFADAFGRRPVYLATITVFVFANLGLALQDSYAGLLVLRMCQSAGSSATVAIGAGTIADVAVPAERGHYMGLFSAGVMVAPAIAPIFGGALSETSYGWRASFWFLFAAGAALLTILFVWMPETGRNIVGNGSIPPRGINMSLLDMFSRRQKKEVGLVSTVTRKPHQAANPLRCIAIISQKDVGIVLLANGLIYTGFYCITVGFSSQMATVYNLTTLKVGLCFLPYGAGCSMGSIVVGRLLDYEFRKFARKSDYGDGRSVRQNPDFPLERARMSSVWYLVAVVAADTLIFGWTFRANISIAVPLVLLFINGFGITGLFTFEQVLLVDLYPQESASVTAANNLVRCLLGAAGSAVVDRVISAIGMGWTYTIVTAMILLSIPLLIAELLCGQKWRRARFEKLQELSKDERRAEGKPERAKNGKGEDVEIPGAASPDAEIDGANSEHKKE</sequence>
<dbReference type="FunFam" id="1.20.1720.10:FF:000009">
    <property type="entry name" value="MFS multidrug transporter"/>
    <property type="match status" value="1"/>
</dbReference>
<dbReference type="InterPro" id="IPR036259">
    <property type="entry name" value="MFS_trans_sf"/>
</dbReference>
<feature type="transmembrane region" description="Helical" evidence="8">
    <location>
        <begin position="121"/>
        <end position="142"/>
    </location>
</feature>
<dbReference type="InterPro" id="IPR020846">
    <property type="entry name" value="MFS_dom"/>
</dbReference>
<protein>
    <submittedName>
        <fullName evidence="10">Major facilitator superfamily domain-containing protein</fullName>
    </submittedName>
</protein>
<dbReference type="GeneID" id="80881961"/>
<feature type="transmembrane region" description="Helical" evidence="8">
    <location>
        <begin position="210"/>
        <end position="230"/>
    </location>
</feature>
<feature type="transmembrane region" description="Helical" evidence="8">
    <location>
        <begin position="292"/>
        <end position="312"/>
    </location>
</feature>
<dbReference type="InterPro" id="IPR011701">
    <property type="entry name" value="MFS"/>
</dbReference>
<comment type="similarity">
    <text evidence="6">Belongs to the major facilitator superfamily. CAR1 family.</text>
</comment>
<evidence type="ECO:0000313" key="10">
    <source>
        <dbReference type="EMBL" id="KAJ8103078.1"/>
    </source>
</evidence>
<dbReference type="PANTHER" id="PTHR23502:SF51">
    <property type="entry name" value="QUINIDINE RESISTANCE PROTEIN 1-RELATED"/>
    <property type="match status" value="1"/>
</dbReference>
<feature type="transmembrane region" description="Helical" evidence="8">
    <location>
        <begin position="385"/>
        <end position="403"/>
    </location>
</feature>
<accession>A0AAD7QX32</accession>
<keyword evidence="2" id="KW-0813">Transport</keyword>
<evidence type="ECO:0000259" key="9">
    <source>
        <dbReference type="PROSITE" id="PS50850"/>
    </source>
</evidence>
<evidence type="ECO:0000256" key="1">
    <source>
        <dbReference type="ARBA" id="ARBA00004141"/>
    </source>
</evidence>
<dbReference type="PANTHER" id="PTHR23502">
    <property type="entry name" value="MAJOR FACILITATOR SUPERFAMILY"/>
    <property type="match status" value="1"/>
</dbReference>
<feature type="compositionally biased region" description="Basic and acidic residues" evidence="7">
    <location>
        <begin position="512"/>
        <end position="533"/>
    </location>
</feature>
<organism evidence="10 11">
    <name type="scientific">Lipomyces tetrasporus</name>
    <dbReference type="NCBI Taxonomy" id="54092"/>
    <lineage>
        <taxon>Eukaryota</taxon>
        <taxon>Fungi</taxon>
        <taxon>Dikarya</taxon>
        <taxon>Ascomycota</taxon>
        <taxon>Saccharomycotina</taxon>
        <taxon>Lipomycetes</taxon>
        <taxon>Lipomycetales</taxon>
        <taxon>Lipomycetaceae</taxon>
        <taxon>Lipomyces</taxon>
    </lineage>
</organism>
<name>A0AAD7QX32_9ASCO</name>
<dbReference type="Gene3D" id="1.20.1250.20">
    <property type="entry name" value="MFS general substrate transporter like domains"/>
    <property type="match status" value="1"/>
</dbReference>
<dbReference type="AlphaFoldDB" id="A0AAD7QX32"/>
<feature type="transmembrane region" description="Helical" evidence="8">
    <location>
        <begin position="86"/>
        <end position="109"/>
    </location>
</feature>
<feature type="region of interest" description="Disordered" evidence="7">
    <location>
        <begin position="512"/>
        <end position="556"/>
    </location>
</feature>
<evidence type="ECO:0000256" key="3">
    <source>
        <dbReference type="ARBA" id="ARBA00022692"/>
    </source>
</evidence>
<dbReference type="Proteomes" id="UP001217417">
    <property type="component" value="Unassembled WGS sequence"/>
</dbReference>
<proteinExistence type="inferred from homology"/>
<gene>
    <name evidence="10" type="ORF">POJ06DRAFT_246521</name>
</gene>
<feature type="transmembrane region" description="Helical" evidence="8">
    <location>
        <begin position="332"/>
        <end position="350"/>
    </location>
</feature>
<evidence type="ECO:0000256" key="6">
    <source>
        <dbReference type="ARBA" id="ARBA00038347"/>
    </source>
</evidence>
<reference evidence="10" key="1">
    <citation type="submission" date="2023-03" db="EMBL/GenBank/DDBJ databases">
        <title>Near-Complete genome sequence of Lipomyces tetrasporous NRRL Y-64009, an oleaginous yeast capable of growing on lignocellulosic hydrolysates.</title>
        <authorList>
            <consortium name="Lawrence Berkeley National Laboratory"/>
            <person name="Jagtap S.S."/>
            <person name="Liu J.-J."/>
            <person name="Walukiewicz H.E."/>
            <person name="Pangilinan J."/>
            <person name="Lipzen A."/>
            <person name="Ahrendt S."/>
            <person name="Koriabine M."/>
            <person name="Cobaugh K."/>
            <person name="Salamov A."/>
            <person name="Yoshinaga Y."/>
            <person name="Ng V."/>
            <person name="Daum C."/>
            <person name="Grigoriev I.V."/>
            <person name="Slininger P.J."/>
            <person name="Dien B.S."/>
            <person name="Jin Y.-S."/>
            <person name="Rao C.V."/>
        </authorList>
    </citation>
    <scope>NUCLEOTIDE SEQUENCE</scope>
    <source>
        <strain evidence="10">NRRL Y-64009</strain>
    </source>
</reference>
<evidence type="ECO:0000256" key="2">
    <source>
        <dbReference type="ARBA" id="ARBA00022448"/>
    </source>
</evidence>
<dbReference type="SUPFAM" id="SSF103473">
    <property type="entry name" value="MFS general substrate transporter"/>
    <property type="match status" value="1"/>
</dbReference>
<evidence type="ECO:0000313" key="11">
    <source>
        <dbReference type="Proteomes" id="UP001217417"/>
    </source>
</evidence>
<keyword evidence="3 8" id="KW-0812">Transmembrane</keyword>
<dbReference type="CDD" id="cd17323">
    <property type="entry name" value="MFS_Tpo1_MDR_like"/>
    <property type="match status" value="1"/>
</dbReference>
<feature type="domain" description="Major facilitator superfamily (MFS) profile" evidence="9">
    <location>
        <begin position="55"/>
        <end position="496"/>
    </location>
</feature>
<comment type="caution">
    <text evidence="10">The sequence shown here is derived from an EMBL/GenBank/DDBJ whole genome shotgun (WGS) entry which is preliminary data.</text>
</comment>
<feature type="transmembrane region" description="Helical" evidence="8">
    <location>
        <begin position="179"/>
        <end position="198"/>
    </location>
</feature>
<evidence type="ECO:0000256" key="4">
    <source>
        <dbReference type="ARBA" id="ARBA00022989"/>
    </source>
</evidence>
<keyword evidence="11" id="KW-1185">Reference proteome</keyword>
<feature type="transmembrane region" description="Helical" evidence="8">
    <location>
        <begin position="54"/>
        <end position="74"/>
    </location>
</feature>